<name>A0A1F8EHL4_9BACT</name>
<evidence type="ECO:0000313" key="2">
    <source>
        <dbReference type="Proteomes" id="UP000177503"/>
    </source>
</evidence>
<accession>A0A1F8EHL4</accession>
<dbReference type="STRING" id="1802662.A2736_00905"/>
<evidence type="ECO:0000313" key="1">
    <source>
        <dbReference type="EMBL" id="OGN00314.1"/>
    </source>
</evidence>
<dbReference type="AlphaFoldDB" id="A0A1F8EHL4"/>
<sequence>MNKKRTFVNVISICPGERMYMAFFEIIKRTNEIVELKHKVNVKKRMEIKGDNLDCADSLSEPPDVEIKDIVNGNEEIKRAYFYEWDGHILLIEK</sequence>
<comment type="caution">
    <text evidence="1">The sequence shown here is derived from an EMBL/GenBank/DDBJ whole genome shotgun (WGS) entry which is preliminary data.</text>
</comment>
<organism evidence="1 2">
    <name type="scientific">Candidatus Yanofskybacteria bacterium RIFCSPHIGHO2_01_FULL_41_27</name>
    <dbReference type="NCBI Taxonomy" id="1802662"/>
    <lineage>
        <taxon>Bacteria</taxon>
        <taxon>Candidatus Yanofskyibacteriota</taxon>
    </lineage>
</organism>
<reference evidence="1 2" key="1">
    <citation type="journal article" date="2016" name="Nat. Commun.">
        <title>Thousands of microbial genomes shed light on interconnected biogeochemical processes in an aquifer system.</title>
        <authorList>
            <person name="Anantharaman K."/>
            <person name="Brown C.T."/>
            <person name="Hug L.A."/>
            <person name="Sharon I."/>
            <person name="Castelle C.J."/>
            <person name="Probst A.J."/>
            <person name="Thomas B.C."/>
            <person name="Singh A."/>
            <person name="Wilkins M.J."/>
            <person name="Karaoz U."/>
            <person name="Brodie E.L."/>
            <person name="Williams K.H."/>
            <person name="Hubbard S.S."/>
            <person name="Banfield J.F."/>
        </authorList>
    </citation>
    <scope>NUCLEOTIDE SEQUENCE [LARGE SCALE GENOMIC DNA]</scope>
</reference>
<proteinExistence type="predicted"/>
<gene>
    <name evidence="1" type="ORF">A2736_00905</name>
</gene>
<protein>
    <submittedName>
        <fullName evidence="1">Uncharacterized protein</fullName>
    </submittedName>
</protein>
<dbReference type="Proteomes" id="UP000177503">
    <property type="component" value="Unassembled WGS sequence"/>
</dbReference>
<dbReference type="EMBL" id="MGJC01000007">
    <property type="protein sequence ID" value="OGN00314.1"/>
    <property type="molecule type" value="Genomic_DNA"/>
</dbReference>